<keyword evidence="1" id="KW-1133">Transmembrane helix</keyword>
<keyword evidence="1" id="KW-0812">Transmembrane</keyword>
<keyword evidence="1" id="KW-0472">Membrane</keyword>
<evidence type="ECO:0000313" key="2">
    <source>
        <dbReference type="EMBL" id="MBK7956080.1"/>
    </source>
</evidence>
<organism evidence="2 3">
    <name type="scientific">Candidatus Accumulibacter affinis</name>
    <dbReference type="NCBI Taxonomy" id="2954384"/>
    <lineage>
        <taxon>Bacteria</taxon>
        <taxon>Pseudomonadati</taxon>
        <taxon>Pseudomonadota</taxon>
        <taxon>Betaproteobacteria</taxon>
        <taxon>Candidatus Accumulibacter</taxon>
    </lineage>
</organism>
<evidence type="ECO:0000256" key="1">
    <source>
        <dbReference type="SAM" id="Phobius"/>
    </source>
</evidence>
<sequence length="52" mass="6058">MDLQLLATLGWQELPMLIFLLLLALVFFLVIRQNQKDFLEIVAWVNEEKPGS</sequence>
<feature type="transmembrane region" description="Helical" evidence="1">
    <location>
        <begin position="14"/>
        <end position="31"/>
    </location>
</feature>
<gene>
    <name evidence="2" type="ORF">IPK02_20205</name>
</gene>
<dbReference type="EMBL" id="JADJOT010000011">
    <property type="protein sequence ID" value="MBK7956080.1"/>
    <property type="molecule type" value="Genomic_DNA"/>
</dbReference>
<dbReference type="Proteomes" id="UP000706151">
    <property type="component" value="Unassembled WGS sequence"/>
</dbReference>
<dbReference type="AlphaFoldDB" id="A0A935W8E0"/>
<name>A0A935W8E0_9PROT</name>
<evidence type="ECO:0000313" key="3">
    <source>
        <dbReference type="Proteomes" id="UP000706151"/>
    </source>
</evidence>
<comment type="caution">
    <text evidence="2">The sequence shown here is derived from an EMBL/GenBank/DDBJ whole genome shotgun (WGS) entry which is preliminary data.</text>
</comment>
<protein>
    <submittedName>
        <fullName evidence="2">Uncharacterized protein</fullName>
    </submittedName>
</protein>
<accession>A0A935W8E0</accession>
<proteinExistence type="predicted"/>
<reference evidence="2 3" key="1">
    <citation type="submission" date="2020-10" db="EMBL/GenBank/DDBJ databases">
        <title>Connecting structure to function with the recovery of over 1000 high-quality activated sludge metagenome-assembled genomes encoding full-length rRNA genes using long-read sequencing.</title>
        <authorList>
            <person name="Singleton C.M."/>
            <person name="Petriglieri F."/>
            <person name="Kristensen J.M."/>
            <person name="Kirkegaard R.H."/>
            <person name="Michaelsen T.Y."/>
            <person name="Andersen M.H."/>
            <person name="Karst S.M."/>
            <person name="Dueholm M.S."/>
            <person name="Nielsen P.H."/>
            <person name="Albertsen M."/>
        </authorList>
    </citation>
    <scope>NUCLEOTIDE SEQUENCE [LARGE SCALE GENOMIC DNA]</scope>
    <source>
        <strain evidence="2">Fred_18-Q3-R57-64_BAT3C.720</strain>
    </source>
</reference>